<reference evidence="1 2" key="1">
    <citation type="journal article" date="2020" name="Microorganisms">
        <title>Polyphasic Characterisation of Cedecea colo sp. nov., a New Enteric Bacterium Isolated from the Koala Hindgut.</title>
        <authorList>
            <person name="Boath J.M."/>
            <person name="Dakhal S."/>
            <person name="Van T.T.H."/>
            <person name="Moore R.J."/>
            <person name="Dekiwadia C."/>
            <person name="Macreadie I.G."/>
        </authorList>
    </citation>
    <scope>NUCLEOTIDE SEQUENCE [LARGE SCALE GENOMIC DNA]</scope>
    <source>
        <strain evidence="1 2">ZA</strain>
    </source>
</reference>
<dbReference type="Proteomes" id="UP000697927">
    <property type="component" value="Unassembled WGS sequence"/>
</dbReference>
<keyword evidence="2" id="KW-1185">Reference proteome</keyword>
<evidence type="ECO:0000313" key="2">
    <source>
        <dbReference type="Proteomes" id="UP000697927"/>
    </source>
</evidence>
<name>A0ABX0VK30_9ENTR</name>
<gene>
    <name evidence="1" type="ORF">E2L00_07130</name>
</gene>
<dbReference type="InterPro" id="IPR012995">
    <property type="entry name" value="CIII_regul"/>
</dbReference>
<sequence>MMYAIAGSGVMSAFYPHESELSRRFKQIIKAARKHLEALCSNI</sequence>
<accession>A0ABX0VK30</accession>
<evidence type="ECO:0008006" key="3">
    <source>
        <dbReference type="Google" id="ProtNLM"/>
    </source>
</evidence>
<protein>
    <recommendedName>
        <fullName evidence="3">Regulatory protein CIII</fullName>
    </recommendedName>
</protein>
<organism evidence="1 2">
    <name type="scientific">Cedecea colo</name>
    <dbReference type="NCBI Taxonomy" id="2552946"/>
    <lineage>
        <taxon>Bacteria</taxon>
        <taxon>Pseudomonadati</taxon>
        <taxon>Pseudomonadota</taxon>
        <taxon>Gammaproteobacteria</taxon>
        <taxon>Enterobacterales</taxon>
        <taxon>Enterobacteriaceae</taxon>
        <taxon>Cedecea</taxon>
    </lineage>
</organism>
<dbReference type="RefSeq" id="WP_167608967.1">
    <property type="nucleotide sequence ID" value="NZ_SOYS01000002.1"/>
</dbReference>
<dbReference type="EMBL" id="SOYS01000002">
    <property type="protein sequence ID" value="NIY47312.1"/>
    <property type="molecule type" value="Genomic_DNA"/>
</dbReference>
<comment type="caution">
    <text evidence="1">The sequence shown here is derived from an EMBL/GenBank/DDBJ whole genome shotgun (WGS) entry which is preliminary data.</text>
</comment>
<evidence type="ECO:0000313" key="1">
    <source>
        <dbReference type="EMBL" id="NIY47312.1"/>
    </source>
</evidence>
<dbReference type="Pfam" id="PF08134">
    <property type="entry name" value="cIII"/>
    <property type="match status" value="1"/>
</dbReference>
<proteinExistence type="predicted"/>